<reference evidence="2 3" key="1">
    <citation type="submission" date="2018-07" db="EMBL/GenBank/DDBJ databases">
        <title>Marsedoiliclastica nanhaica gen. nov. sp. nov., a novel marine hydrocarbonoclastic bacterium isolated from an in-situ enriched hydrocarbon-degrading consortium in deep-sea sediment.</title>
        <authorList>
            <person name="Dong C."/>
            <person name="Ma T."/>
            <person name="Liu R."/>
            <person name="Shao Z."/>
        </authorList>
    </citation>
    <scope>NUCLEOTIDE SEQUENCE [LARGE SCALE GENOMIC DNA]</scope>
    <source>
        <strain evidence="3">soil36-7</strain>
        <plasmid evidence="2 3">psoil36-7</plasmid>
    </source>
</reference>
<organism evidence="2 3">
    <name type="scientific">Hydrocarboniclastica marina</name>
    <dbReference type="NCBI Taxonomy" id="2259620"/>
    <lineage>
        <taxon>Bacteria</taxon>
        <taxon>Pseudomonadati</taxon>
        <taxon>Pseudomonadota</taxon>
        <taxon>Gammaproteobacteria</taxon>
        <taxon>Alteromonadales</taxon>
        <taxon>Alteromonadaceae</taxon>
        <taxon>Hydrocarboniclastica</taxon>
    </lineage>
</organism>
<dbReference type="Pfam" id="PF09676">
    <property type="entry name" value="TraV"/>
    <property type="match status" value="1"/>
</dbReference>
<evidence type="ECO:0000313" key="3">
    <source>
        <dbReference type="Proteomes" id="UP000298049"/>
    </source>
</evidence>
<gene>
    <name evidence="2" type="primary">traV</name>
    <name evidence="2" type="ORF">soil367_18875</name>
</gene>
<keyword evidence="3" id="KW-1185">Reference proteome</keyword>
<protein>
    <submittedName>
        <fullName evidence="2">Type IV conjugative transfer system protein TraV</fullName>
    </submittedName>
</protein>
<dbReference type="NCBIfam" id="TIGR02747">
    <property type="entry name" value="TraV"/>
    <property type="match status" value="1"/>
</dbReference>
<dbReference type="EMBL" id="CP031094">
    <property type="protein sequence ID" value="QCF28136.1"/>
    <property type="molecule type" value="Genomic_DNA"/>
</dbReference>
<geneLocation type="plasmid" evidence="2 3">
    <name>psoil36-7</name>
</geneLocation>
<evidence type="ECO:0000313" key="2">
    <source>
        <dbReference type="EMBL" id="QCF28136.1"/>
    </source>
</evidence>
<sequence>MANEASRKMRLMVISVLAATTLQGCSVFSFGESEYACSGIPDGVSCMSARDVYELTNNGNVPRPVDEDGNVVASKGQSNESTEDQVRIIEDRYVAPTTPAKPVPIRTPAKVMRVWVSPWEDTDGNLNISSYVYTEIEPRRWVYDNQERPSQSSIKPLQIIQKKEAGGQDAEYPEQRFFSGEK</sequence>
<name>A0A4P7XLK7_9ALTE</name>
<feature type="region of interest" description="Disordered" evidence="1">
    <location>
        <begin position="58"/>
        <end position="83"/>
    </location>
</feature>
<proteinExistence type="predicted"/>
<dbReference type="Proteomes" id="UP000298049">
    <property type="component" value="Plasmid psoil36-7"/>
</dbReference>
<dbReference type="AlphaFoldDB" id="A0A4P7XLK7"/>
<dbReference type="PROSITE" id="PS51257">
    <property type="entry name" value="PROKAR_LIPOPROTEIN"/>
    <property type="match status" value="1"/>
</dbReference>
<keyword evidence="2" id="KW-0614">Plasmid</keyword>
<feature type="region of interest" description="Disordered" evidence="1">
    <location>
        <begin position="144"/>
        <end position="182"/>
    </location>
</feature>
<accession>A0A4P7XLK7</accession>
<dbReference type="InterPro" id="IPR014118">
    <property type="entry name" value="T4SS_TraV"/>
</dbReference>
<dbReference type="RefSeq" id="WP_136550807.1">
    <property type="nucleotide sequence ID" value="NZ_CP031094.1"/>
</dbReference>
<dbReference type="OrthoDB" id="5298305at2"/>
<dbReference type="KEGG" id="hmi:soil367_18875"/>
<evidence type="ECO:0000256" key="1">
    <source>
        <dbReference type="SAM" id="MobiDB-lite"/>
    </source>
</evidence>